<feature type="domain" description="Integrase catalytic" evidence="3">
    <location>
        <begin position="261"/>
        <end position="424"/>
    </location>
</feature>
<name>A0A6P0HRF1_9ACTN</name>
<dbReference type="GO" id="GO:0004803">
    <property type="term" value="F:transposase activity"/>
    <property type="evidence" value="ECO:0007669"/>
    <property type="project" value="TreeGrafter"/>
</dbReference>
<evidence type="ECO:0000313" key="5">
    <source>
        <dbReference type="Proteomes" id="UP000468687"/>
    </source>
</evidence>
<gene>
    <name evidence="4" type="ORF">G3T38_20820</name>
</gene>
<dbReference type="PANTHER" id="PTHR10948">
    <property type="entry name" value="TRANSPOSASE"/>
    <property type="match status" value="1"/>
</dbReference>
<dbReference type="InterPro" id="IPR053392">
    <property type="entry name" value="Transposase_IS30-like"/>
</dbReference>
<feature type="compositionally biased region" description="Basic and acidic residues" evidence="2">
    <location>
        <begin position="90"/>
        <end position="101"/>
    </location>
</feature>
<reference evidence="4 5" key="1">
    <citation type="journal article" date="2014" name="Int. J. Syst. Evol. Microbiol.">
        <title>Nocardioides zeae sp. nov., isolated from the stem of Zea mays.</title>
        <authorList>
            <person name="Glaeser S.P."/>
            <person name="McInroy J.A."/>
            <person name="Busse H.J."/>
            <person name="Kampfer P."/>
        </authorList>
    </citation>
    <scope>NUCLEOTIDE SEQUENCE [LARGE SCALE GENOMIC DNA]</scope>
    <source>
        <strain evidence="4 5">JCM 30728</strain>
    </source>
</reference>
<dbReference type="GO" id="GO:0003676">
    <property type="term" value="F:nucleic acid binding"/>
    <property type="evidence" value="ECO:0007669"/>
    <property type="project" value="InterPro"/>
</dbReference>
<dbReference type="Gene3D" id="3.30.420.10">
    <property type="entry name" value="Ribonuclease H-like superfamily/Ribonuclease H"/>
    <property type="match status" value="1"/>
</dbReference>
<dbReference type="EMBL" id="JAAGXA010000031">
    <property type="protein sequence ID" value="NEN80700.1"/>
    <property type="molecule type" value="Genomic_DNA"/>
</dbReference>
<dbReference type="Proteomes" id="UP000468687">
    <property type="component" value="Unassembled WGS sequence"/>
</dbReference>
<dbReference type="InterPro" id="IPR001584">
    <property type="entry name" value="Integrase_cat-core"/>
</dbReference>
<dbReference type="Pfam" id="PF13936">
    <property type="entry name" value="HTH_38"/>
    <property type="match status" value="1"/>
</dbReference>
<keyword evidence="5" id="KW-1185">Reference proteome</keyword>
<dbReference type="InterPro" id="IPR051917">
    <property type="entry name" value="Transposase-Integrase"/>
</dbReference>
<accession>A0A6P0HRF1</accession>
<dbReference type="RefSeq" id="WP_163774835.1">
    <property type="nucleotide sequence ID" value="NZ_JAAGXA010000031.1"/>
</dbReference>
<dbReference type="InterPro" id="IPR012337">
    <property type="entry name" value="RNaseH-like_sf"/>
</dbReference>
<feature type="region of interest" description="Disordered" evidence="2">
    <location>
        <begin position="67"/>
        <end position="101"/>
    </location>
</feature>
<dbReference type="GO" id="GO:0006310">
    <property type="term" value="P:DNA recombination"/>
    <property type="evidence" value="ECO:0007669"/>
    <property type="project" value="UniProtKB-KW"/>
</dbReference>
<dbReference type="NCBIfam" id="NF033563">
    <property type="entry name" value="transpos_IS30"/>
    <property type="match status" value="1"/>
</dbReference>
<proteinExistence type="predicted"/>
<dbReference type="InterPro" id="IPR036397">
    <property type="entry name" value="RNaseH_sf"/>
</dbReference>
<organism evidence="4 5">
    <name type="scientific">Nocardioides zeae</name>
    <dbReference type="NCBI Taxonomy" id="1457234"/>
    <lineage>
        <taxon>Bacteria</taxon>
        <taxon>Bacillati</taxon>
        <taxon>Actinomycetota</taxon>
        <taxon>Actinomycetes</taxon>
        <taxon>Propionibacteriales</taxon>
        <taxon>Nocardioidaceae</taxon>
        <taxon>Nocardioides</taxon>
    </lineage>
</organism>
<evidence type="ECO:0000256" key="2">
    <source>
        <dbReference type="SAM" id="MobiDB-lite"/>
    </source>
</evidence>
<comment type="caution">
    <text evidence="4">The sequence shown here is derived from an EMBL/GenBank/DDBJ whole genome shotgun (WGS) entry which is preliminary data.</text>
</comment>
<dbReference type="GO" id="GO:0005829">
    <property type="term" value="C:cytosol"/>
    <property type="evidence" value="ECO:0007669"/>
    <property type="project" value="TreeGrafter"/>
</dbReference>
<dbReference type="AlphaFoldDB" id="A0A6P0HRF1"/>
<dbReference type="PROSITE" id="PS50994">
    <property type="entry name" value="INTEGRASE"/>
    <property type="match status" value="1"/>
</dbReference>
<dbReference type="GO" id="GO:0032196">
    <property type="term" value="P:transposition"/>
    <property type="evidence" value="ECO:0007669"/>
    <property type="project" value="TreeGrafter"/>
</dbReference>
<sequence>MPKVFSYETRDEFFELVCGGFSLHRAARVVGVSIEAATNWWRSSGLVTPVIQLGAVGGLPGTAPPRVPGAYGPVGPVRPLGPASGGERGQGGERQRRSLSSEDRSAIAVGLMCGCTYAQIGRLIGRDKSVVWREVARNRGPDGSYWAPVAHRAAHERRRRPKSFKLAASPSLCRQIETWMDDGWSPGLIAAMLRRKHPHTIMDRVSHETIYRALYVQTRGTLRQGLRQDLAAKLLSKRRARKPHGSVDGRGSSRYREAFTISQRPAEVADRAVPGHWEGDLILGAGNTSAVGTLVERTTRFVILLHLPGRHDADSVAEAMIREMSKLPEHLRRSLTWDRGAELAKYRDIEAQLEMPVYFCDPRSPWQRGTNENTNRLLRFWLEKGTNLSVHTADDLARIAATLNQRPRPTLDLRTPAQALAELLANPAAA</sequence>
<evidence type="ECO:0000256" key="1">
    <source>
        <dbReference type="ARBA" id="ARBA00023172"/>
    </source>
</evidence>
<evidence type="ECO:0000313" key="4">
    <source>
        <dbReference type="EMBL" id="NEN80700.1"/>
    </source>
</evidence>
<dbReference type="Pfam" id="PF00665">
    <property type="entry name" value="rve"/>
    <property type="match status" value="1"/>
</dbReference>
<protein>
    <submittedName>
        <fullName evidence="4">IS30 family transposase</fullName>
    </submittedName>
</protein>
<evidence type="ECO:0000259" key="3">
    <source>
        <dbReference type="PROSITE" id="PS50994"/>
    </source>
</evidence>
<dbReference type="PANTHER" id="PTHR10948:SF23">
    <property type="entry name" value="TRANSPOSASE INSI FOR INSERTION SEQUENCE ELEMENT IS30A-RELATED"/>
    <property type="match status" value="1"/>
</dbReference>
<dbReference type="SUPFAM" id="SSF53098">
    <property type="entry name" value="Ribonuclease H-like"/>
    <property type="match status" value="1"/>
</dbReference>
<dbReference type="InterPro" id="IPR025246">
    <property type="entry name" value="IS30-like_HTH"/>
</dbReference>
<dbReference type="GO" id="GO:0015074">
    <property type="term" value="P:DNA integration"/>
    <property type="evidence" value="ECO:0007669"/>
    <property type="project" value="InterPro"/>
</dbReference>
<keyword evidence="1" id="KW-0233">DNA recombination</keyword>